<organism evidence="2 3">
    <name type="scientific">Coniosporium apollinis</name>
    <dbReference type="NCBI Taxonomy" id="61459"/>
    <lineage>
        <taxon>Eukaryota</taxon>
        <taxon>Fungi</taxon>
        <taxon>Dikarya</taxon>
        <taxon>Ascomycota</taxon>
        <taxon>Pezizomycotina</taxon>
        <taxon>Dothideomycetes</taxon>
        <taxon>Dothideomycetes incertae sedis</taxon>
        <taxon>Coniosporium</taxon>
    </lineage>
</organism>
<dbReference type="Proteomes" id="UP001172684">
    <property type="component" value="Unassembled WGS sequence"/>
</dbReference>
<evidence type="ECO:0000313" key="2">
    <source>
        <dbReference type="EMBL" id="KAJ9663938.1"/>
    </source>
</evidence>
<evidence type="ECO:0008006" key="4">
    <source>
        <dbReference type="Google" id="ProtNLM"/>
    </source>
</evidence>
<feature type="region of interest" description="Disordered" evidence="1">
    <location>
        <begin position="18"/>
        <end position="58"/>
    </location>
</feature>
<name>A0ABQ9NQ38_9PEZI</name>
<feature type="compositionally biased region" description="Basic and acidic residues" evidence="1">
    <location>
        <begin position="95"/>
        <end position="106"/>
    </location>
</feature>
<reference evidence="2" key="1">
    <citation type="submission" date="2022-10" db="EMBL/GenBank/DDBJ databases">
        <title>Culturing micro-colonial fungi from biological soil crusts in the Mojave desert and describing Neophaeococcomyces mojavensis, and introducing the new genera and species Taxawa tesnikishii.</title>
        <authorList>
            <person name="Kurbessoian T."/>
            <person name="Stajich J.E."/>
        </authorList>
    </citation>
    <scope>NUCLEOTIDE SEQUENCE</scope>
    <source>
        <strain evidence="2">TK_1</strain>
    </source>
</reference>
<protein>
    <recommendedName>
        <fullName evidence="4">EKC/KEOPS complex subunit GON7</fullName>
    </recommendedName>
</protein>
<keyword evidence="3" id="KW-1185">Reference proteome</keyword>
<feature type="region of interest" description="Disordered" evidence="1">
    <location>
        <begin position="153"/>
        <end position="175"/>
    </location>
</feature>
<feature type="region of interest" description="Disordered" evidence="1">
    <location>
        <begin position="74"/>
        <end position="106"/>
    </location>
</feature>
<evidence type="ECO:0000313" key="3">
    <source>
        <dbReference type="Proteomes" id="UP001172684"/>
    </source>
</evidence>
<proteinExistence type="predicted"/>
<evidence type="ECO:0000256" key="1">
    <source>
        <dbReference type="SAM" id="MobiDB-lite"/>
    </source>
</evidence>
<feature type="compositionally biased region" description="Pro residues" evidence="1">
    <location>
        <begin position="20"/>
        <end position="44"/>
    </location>
</feature>
<dbReference type="EMBL" id="JAPDRL010000040">
    <property type="protein sequence ID" value="KAJ9663938.1"/>
    <property type="molecule type" value="Genomic_DNA"/>
</dbReference>
<accession>A0ABQ9NQ38</accession>
<gene>
    <name evidence="2" type="ORF">H2201_005420</name>
</gene>
<comment type="caution">
    <text evidence="2">The sequence shown here is derived from an EMBL/GenBank/DDBJ whole genome shotgun (WGS) entry which is preliminary data.</text>
</comment>
<sequence>MHQDLQQPMIICYNYKQATIPPPPQLLPPKPPPTNLPSYTPRPPRTSGRHPTTSHHDLGALMQEHEELLSFFRSLRPARRTGTPTDPASDTETDTDARRAAPTDEDIERLVRESGISAEEMAARMRRMLELQTALGEAFAVLGIPPARVVHGAAMGEEAGEESDGGPVRDSEDEV</sequence>